<keyword evidence="8" id="KW-0969">Cilium</keyword>
<dbReference type="Proteomes" id="UP000316304">
    <property type="component" value="Unassembled WGS sequence"/>
</dbReference>
<comment type="subcellular location">
    <subcellularLocation>
        <location evidence="1">Cell membrane</location>
        <topology evidence="1">Multi-pass membrane protein</topology>
    </subcellularLocation>
</comment>
<keyword evidence="8" id="KW-0282">Flagellum</keyword>
<evidence type="ECO:0000256" key="3">
    <source>
        <dbReference type="ARBA" id="ARBA00022475"/>
    </source>
</evidence>
<evidence type="ECO:0000313" key="8">
    <source>
        <dbReference type="EMBL" id="TWU26444.1"/>
    </source>
</evidence>
<evidence type="ECO:0000313" key="9">
    <source>
        <dbReference type="Proteomes" id="UP000316304"/>
    </source>
</evidence>
<dbReference type="PANTHER" id="PTHR34040:SF2">
    <property type="entry name" value="FLAGELLAR BIOSYNTHETIC PROTEIN FLIQ"/>
    <property type="match status" value="1"/>
</dbReference>
<evidence type="ECO:0000256" key="6">
    <source>
        <dbReference type="ARBA" id="ARBA00023136"/>
    </source>
</evidence>
<keyword evidence="4 7" id="KW-0812">Transmembrane</keyword>
<dbReference type="AlphaFoldDB" id="A0A5C6CSB2"/>
<name>A0A5C6CSB2_9BACT</name>
<dbReference type="EMBL" id="SJPT01000001">
    <property type="protein sequence ID" value="TWU26444.1"/>
    <property type="molecule type" value="Genomic_DNA"/>
</dbReference>
<evidence type="ECO:0000256" key="4">
    <source>
        <dbReference type="ARBA" id="ARBA00022692"/>
    </source>
</evidence>
<evidence type="ECO:0000256" key="2">
    <source>
        <dbReference type="ARBA" id="ARBA00006156"/>
    </source>
</evidence>
<reference evidence="8 9" key="1">
    <citation type="submission" date="2019-02" db="EMBL/GenBank/DDBJ databases">
        <title>Deep-cultivation of Planctomycetes and their phenomic and genomic characterization uncovers novel biology.</title>
        <authorList>
            <person name="Wiegand S."/>
            <person name="Jogler M."/>
            <person name="Boedeker C."/>
            <person name="Pinto D."/>
            <person name="Vollmers J."/>
            <person name="Rivas-Marin E."/>
            <person name="Kohn T."/>
            <person name="Peeters S.H."/>
            <person name="Heuer A."/>
            <person name="Rast P."/>
            <person name="Oberbeckmann S."/>
            <person name="Bunk B."/>
            <person name="Jeske O."/>
            <person name="Meyerdierks A."/>
            <person name="Storesund J.E."/>
            <person name="Kallscheuer N."/>
            <person name="Luecker S."/>
            <person name="Lage O.M."/>
            <person name="Pohl T."/>
            <person name="Merkel B.J."/>
            <person name="Hornburger P."/>
            <person name="Mueller R.-W."/>
            <person name="Bruemmer F."/>
            <person name="Labrenz M."/>
            <person name="Spormann A.M."/>
            <person name="Op Den Camp H."/>
            <person name="Overmann J."/>
            <person name="Amann R."/>
            <person name="Jetten M.S.M."/>
            <person name="Mascher T."/>
            <person name="Medema M.H."/>
            <person name="Devos D.P."/>
            <person name="Kaster A.-K."/>
            <person name="Ovreas L."/>
            <person name="Rohde M."/>
            <person name="Galperin M.Y."/>
            <person name="Jogler C."/>
        </authorList>
    </citation>
    <scope>NUCLEOTIDE SEQUENCE [LARGE SCALE GENOMIC DNA]</scope>
    <source>
        <strain evidence="8 9">Pla52o</strain>
    </source>
</reference>
<dbReference type="PRINTS" id="PR00952">
    <property type="entry name" value="TYPE3IMQPROT"/>
</dbReference>
<keyword evidence="3" id="KW-1003">Cell membrane</keyword>
<feature type="transmembrane region" description="Helical" evidence="7">
    <location>
        <begin position="36"/>
        <end position="60"/>
    </location>
</feature>
<proteinExistence type="inferred from homology"/>
<dbReference type="Pfam" id="PF01313">
    <property type="entry name" value="Bac_export_3"/>
    <property type="match status" value="1"/>
</dbReference>
<keyword evidence="6 7" id="KW-0472">Membrane</keyword>
<keyword evidence="5 7" id="KW-1133">Transmembrane helix</keyword>
<comment type="caution">
    <text evidence="8">The sequence shown here is derived from an EMBL/GenBank/DDBJ whole genome shotgun (WGS) entry which is preliminary data.</text>
</comment>
<protein>
    <submittedName>
        <fullName evidence="8">Flagellar biosynthetic protein FliQ</fullName>
    </submittedName>
</protein>
<sequence length="109" mass="11694">MAFGGADVDGQFWNSRLRFTFVIDAPTAVDLCRTTLMTAVVIAAPLLIVGMGAGLLIGLLQALTQIQDQTVAFVPKVLAMAAVMIACMPWLMSRMVEFTRTVFENAGSP</sequence>
<dbReference type="GO" id="GO:0009306">
    <property type="term" value="P:protein secretion"/>
    <property type="evidence" value="ECO:0007669"/>
    <property type="project" value="InterPro"/>
</dbReference>
<dbReference type="GO" id="GO:0005886">
    <property type="term" value="C:plasma membrane"/>
    <property type="evidence" value="ECO:0007669"/>
    <property type="project" value="UniProtKB-SubCell"/>
</dbReference>
<organism evidence="8 9">
    <name type="scientific">Novipirellula galeiformis</name>
    <dbReference type="NCBI Taxonomy" id="2528004"/>
    <lineage>
        <taxon>Bacteria</taxon>
        <taxon>Pseudomonadati</taxon>
        <taxon>Planctomycetota</taxon>
        <taxon>Planctomycetia</taxon>
        <taxon>Pirellulales</taxon>
        <taxon>Pirellulaceae</taxon>
        <taxon>Novipirellula</taxon>
    </lineage>
</organism>
<evidence type="ECO:0000256" key="7">
    <source>
        <dbReference type="SAM" id="Phobius"/>
    </source>
</evidence>
<comment type="similarity">
    <text evidence="2">Belongs to the FliQ/MopD/SpaQ family.</text>
</comment>
<evidence type="ECO:0000256" key="5">
    <source>
        <dbReference type="ARBA" id="ARBA00022989"/>
    </source>
</evidence>
<gene>
    <name evidence="8" type="primary">fliQ</name>
    <name evidence="8" type="ORF">Pla52o_02970</name>
</gene>
<dbReference type="InterPro" id="IPR002191">
    <property type="entry name" value="Bac_export_3"/>
</dbReference>
<feature type="transmembrane region" description="Helical" evidence="7">
    <location>
        <begin position="72"/>
        <end position="92"/>
    </location>
</feature>
<accession>A0A5C6CSB2</accession>
<keyword evidence="8" id="KW-0966">Cell projection</keyword>
<evidence type="ECO:0000256" key="1">
    <source>
        <dbReference type="ARBA" id="ARBA00004651"/>
    </source>
</evidence>
<keyword evidence="9" id="KW-1185">Reference proteome</keyword>
<dbReference type="PANTHER" id="PTHR34040">
    <property type="entry name" value="FLAGELLAR BIOSYNTHETIC PROTEIN FLIQ"/>
    <property type="match status" value="1"/>
</dbReference>